<dbReference type="InterPro" id="IPR029063">
    <property type="entry name" value="SAM-dependent_MTases_sf"/>
</dbReference>
<proteinExistence type="predicted"/>
<reference evidence="1 2" key="1">
    <citation type="journal article" date="2015" name="Nature">
        <title>rRNA introns, odd ribosomes, and small enigmatic genomes across a large radiation of phyla.</title>
        <authorList>
            <person name="Brown C.T."/>
            <person name="Hug L.A."/>
            <person name="Thomas B.C."/>
            <person name="Sharon I."/>
            <person name="Castelle C.J."/>
            <person name="Singh A."/>
            <person name="Wilkins M.J."/>
            <person name="Williams K.H."/>
            <person name="Banfield J.F."/>
        </authorList>
    </citation>
    <scope>NUCLEOTIDE SEQUENCE [LARGE SCALE GENOMIC DNA]</scope>
</reference>
<evidence type="ECO:0000313" key="2">
    <source>
        <dbReference type="Proteomes" id="UP000033881"/>
    </source>
</evidence>
<dbReference type="Proteomes" id="UP000033881">
    <property type="component" value="Unassembled WGS sequence"/>
</dbReference>
<dbReference type="SUPFAM" id="SSF53335">
    <property type="entry name" value="S-adenosyl-L-methionine-dependent methyltransferases"/>
    <property type="match status" value="1"/>
</dbReference>
<name>A0A0G0MD62_9BACT</name>
<evidence type="ECO:0008006" key="3">
    <source>
        <dbReference type="Google" id="ProtNLM"/>
    </source>
</evidence>
<dbReference type="Pfam" id="PF13578">
    <property type="entry name" value="Methyltransf_24"/>
    <property type="match status" value="1"/>
</dbReference>
<dbReference type="STRING" id="1618574.UT24_C0007G0072"/>
<gene>
    <name evidence="1" type="ORF">UT24_C0007G0072</name>
</gene>
<dbReference type="EMBL" id="LBWB01000007">
    <property type="protein sequence ID" value="KKR01108.1"/>
    <property type="molecule type" value="Genomic_DNA"/>
</dbReference>
<dbReference type="PANTHER" id="PTHR37909:SF1">
    <property type="entry name" value="S-ADENOSYL-L-METHIONINE-DEPENDENT METHYLTRANSFERASES SUPERFAMILY PROTEIN"/>
    <property type="match status" value="1"/>
</dbReference>
<organism evidence="1 2">
    <name type="scientific">Candidatus Woesebacteria bacterium GW2011_GWB1_39_12</name>
    <dbReference type="NCBI Taxonomy" id="1618574"/>
    <lineage>
        <taxon>Bacteria</taxon>
        <taxon>Candidatus Woeseibacteriota</taxon>
    </lineage>
</organism>
<dbReference type="PANTHER" id="PTHR37909">
    <property type="entry name" value="S-ADENOSYL-L-METHIONINE-DEPENDENT METHYLTRANSFERASES SUPERFAMILY PROTEIN"/>
    <property type="match status" value="1"/>
</dbReference>
<dbReference type="Gene3D" id="3.40.50.150">
    <property type="entry name" value="Vaccinia Virus protein VP39"/>
    <property type="match status" value="1"/>
</dbReference>
<evidence type="ECO:0000313" key="1">
    <source>
        <dbReference type="EMBL" id="KKR01108.1"/>
    </source>
</evidence>
<dbReference type="AlphaFoldDB" id="A0A0G0MD62"/>
<sequence>MTSKNIMNEIDKTLDHIANKFNLDLTTKSPIEIPNFGRVELAKLFNELGFTIGTEVGIERGEYSEILLRSNPKLRLFSVDAWQVYNGYRDHTNQKTMDKIYKEAKKRLAKYNCKLIKKLSADAVKSFKYESLDFVYIDASHEFSHVAHDLVEWSKRVRPGGIVAGHDYIKKTDPGYQSHVVDALHGYVAAYNISPWFILGRKSVVDGEVRDRPRSFMFVKNSEIILRPHSF</sequence>
<accession>A0A0G0MD62</accession>
<comment type="caution">
    <text evidence="1">The sequence shown here is derived from an EMBL/GenBank/DDBJ whole genome shotgun (WGS) entry which is preliminary data.</text>
</comment>
<protein>
    <recommendedName>
        <fullName evidence="3">Class I SAM-dependent methyltransferase</fullName>
    </recommendedName>
</protein>